<evidence type="ECO:0000256" key="6">
    <source>
        <dbReference type="ARBA" id="ARBA00024207"/>
    </source>
</evidence>
<keyword evidence="5" id="KW-0378">Hydrolase</keyword>
<reference evidence="7 8" key="3">
    <citation type="submission" date="2019-09" db="EMBL/GenBank/DDBJ databases">
        <title>Taxonomic note: a critical rebuttal of the proposed division of the genus Arcobacter into six genera, emended descriptions of Arcobacter anaerophilus and the genus Arcobacter, and an assessment of genus-level boundaries for Epsilonproteobacteria using in silico genomic comparator tools.</title>
        <authorList>
            <person name="On S.L.W."/>
            <person name="Miller W.G."/>
            <person name="Biggs P."/>
            <person name="Cornelius A."/>
            <person name="Vandamme P."/>
        </authorList>
    </citation>
    <scope>NUCLEOTIDE SEQUENCE [LARGE SCALE GENOMIC DNA]</scope>
    <source>
        <strain evidence="7 8">LMG 26638</strain>
    </source>
</reference>
<evidence type="ECO:0000313" key="7">
    <source>
        <dbReference type="EMBL" id="QEP33842.1"/>
    </source>
</evidence>
<dbReference type="PANTHER" id="PTHR34139:SF1">
    <property type="entry name" value="RNASE MJ1380-RELATED"/>
    <property type="match status" value="1"/>
</dbReference>
<evidence type="ECO:0000256" key="1">
    <source>
        <dbReference type="ARBA" id="ARBA00022553"/>
    </source>
</evidence>
<dbReference type="RefSeq" id="WP_130232801.1">
    <property type="nucleotide sequence ID" value="NZ_BMEF01000004.1"/>
</dbReference>
<evidence type="ECO:0000313" key="8">
    <source>
        <dbReference type="Proteomes" id="UP000322726"/>
    </source>
</evidence>
<dbReference type="KEGG" id="apai:APAC_0698"/>
<dbReference type="GO" id="GO:0016787">
    <property type="term" value="F:hydrolase activity"/>
    <property type="evidence" value="ECO:0007669"/>
    <property type="project" value="UniProtKB-KW"/>
</dbReference>
<keyword evidence="1" id="KW-0597">Phosphoprotein</keyword>
<organism evidence="7 8">
    <name type="scientific">Malaciobacter pacificus</name>
    <dbReference type="NCBI Taxonomy" id="1080223"/>
    <lineage>
        <taxon>Bacteria</taxon>
        <taxon>Pseudomonadati</taxon>
        <taxon>Campylobacterota</taxon>
        <taxon>Epsilonproteobacteria</taxon>
        <taxon>Campylobacterales</taxon>
        <taxon>Arcobacteraceae</taxon>
        <taxon>Malaciobacter</taxon>
    </lineage>
</organism>
<proteinExistence type="inferred from homology"/>
<gene>
    <name evidence="7" type="ORF">APAC_0698</name>
</gene>
<keyword evidence="8" id="KW-1185">Reference proteome</keyword>
<evidence type="ECO:0000256" key="5">
    <source>
        <dbReference type="ARBA" id="ARBA00022801"/>
    </source>
</evidence>
<sequence>MSKRKIEFYILDILIAIDKVERYTKKFSNGTELLNDELSWDATIRELEIIGEATKILLNESFLEDKKYRRIVDFRNQINHGYFGIDEDIVWDVIKNKLVEFKTDIDELIYLKNIDIILTIEIFEKENLKQKSVIKFLQQLKNLNSK</sequence>
<reference evidence="7 8" key="1">
    <citation type="submission" date="2019-09" db="EMBL/GenBank/DDBJ databases">
        <title>Complete genome sequencing of four Arcobacter species reveals a diverse suite of mobile elements.</title>
        <authorList>
            <person name="Miller W.G."/>
            <person name="Yee E."/>
            <person name="Bono J.L."/>
        </authorList>
    </citation>
    <scope>NUCLEOTIDE SEQUENCE [LARGE SCALE GENOMIC DNA]</scope>
    <source>
        <strain evidence="7 8">LMG 26638</strain>
    </source>
</reference>
<dbReference type="Proteomes" id="UP000322726">
    <property type="component" value="Chromosome"/>
</dbReference>
<dbReference type="Pfam" id="PF01934">
    <property type="entry name" value="HepT-like"/>
    <property type="match status" value="1"/>
</dbReference>
<dbReference type="InterPro" id="IPR051813">
    <property type="entry name" value="HepT_RNase_toxin"/>
</dbReference>
<keyword evidence="2" id="KW-1277">Toxin-antitoxin system</keyword>
<dbReference type="GO" id="GO:0110001">
    <property type="term" value="C:toxin-antitoxin complex"/>
    <property type="evidence" value="ECO:0007669"/>
    <property type="project" value="InterPro"/>
</dbReference>
<reference evidence="8" key="2">
    <citation type="submission" date="2019-09" db="EMBL/GenBank/DDBJ databases">
        <title>Complete genome sequencing of four Arcobacter species reveals a diverse suite of mobile elements.</title>
        <authorList>
            <person name="On S.L.W."/>
            <person name="Miller W.G."/>
            <person name="Biggs P."/>
            <person name="Cornelius A."/>
            <person name="Vandamme P."/>
        </authorList>
    </citation>
    <scope>NUCLEOTIDE SEQUENCE [LARGE SCALE GENOMIC DNA]</scope>
    <source>
        <strain evidence="8">LMG 26638</strain>
    </source>
</reference>
<protein>
    <submittedName>
        <fullName evidence="7">DUF86 domain-containing protein</fullName>
    </submittedName>
</protein>
<accession>A0A5C2HC41</accession>
<dbReference type="Gene3D" id="1.20.120.580">
    <property type="entry name" value="bsu32300-like"/>
    <property type="match status" value="1"/>
</dbReference>
<dbReference type="GO" id="GO:0004540">
    <property type="term" value="F:RNA nuclease activity"/>
    <property type="evidence" value="ECO:0007669"/>
    <property type="project" value="InterPro"/>
</dbReference>
<evidence type="ECO:0000256" key="2">
    <source>
        <dbReference type="ARBA" id="ARBA00022649"/>
    </source>
</evidence>
<dbReference type="EMBL" id="CP035928">
    <property type="protein sequence ID" value="QEP33842.1"/>
    <property type="molecule type" value="Genomic_DNA"/>
</dbReference>
<keyword evidence="3" id="KW-0540">Nuclease</keyword>
<dbReference type="InterPro" id="IPR008201">
    <property type="entry name" value="HepT-like"/>
</dbReference>
<dbReference type="InterPro" id="IPR037038">
    <property type="entry name" value="HepT-like_sf"/>
</dbReference>
<dbReference type="GO" id="GO:0000166">
    <property type="term" value="F:nucleotide binding"/>
    <property type="evidence" value="ECO:0007669"/>
    <property type="project" value="UniProtKB-KW"/>
</dbReference>
<evidence type="ECO:0000256" key="4">
    <source>
        <dbReference type="ARBA" id="ARBA00022741"/>
    </source>
</evidence>
<name>A0A5C2HC41_9BACT</name>
<dbReference type="AlphaFoldDB" id="A0A5C2HC41"/>
<evidence type="ECO:0000256" key="3">
    <source>
        <dbReference type="ARBA" id="ARBA00022722"/>
    </source>
</evidence>
<dbReference type="PANTHER" id="PTHR34139">
    <property type="entry name" value="UPF0331 PROTEIN MJ0127"/>
    <property type="match status" value="1"/>
</dbReference>
<dbReference type="OrthoDB" id="9802833at2"/>
<comment type="similarity">
    <text evidence="6">Belongs to the HepT RNase toxin family.</text>
</comment>
<keyword evidence="4" id="KW-0547">Nucleotide-binding</keyword>